<accession>A0A285N2C3</accession>
<dbReference type="Proteomes" id="UP000219036">
    <property type="component" value="Unassembled WGS sequence"/>
</dbReference>
<evidence type="ECO:0000313" key="1">
    <source>
        <dbReference type="EMBL" id="SNZ03625.1"/>
    </source>
</evidence>
<protein>
    <recommendedName>
        <fullName evidence="3">Lipoprotein</fullName>
    </recommendedName>
</protein>
<keyword evidence="2" id="KW-1185">Reference proteome</keyword>
<evidence type="ECO:0008006" key="3">
    <source>
        <dbReference type="Google" id="ProtNLM"/>
    </source>
</evidence>
<dbReference type="EMBL" id="OBEI01000001">
    <property type="protein sequence ID" value="SNZ03625.1"/>
    <property type="molecule type" value="Genomic_DNA"/>
</dbReference>
<sequence length="319" mass="38798">MNKRFKLLFFIPVIFLFSCIDYESLDTDELEILYRKNKNPEVLPYLCEKYYKKFQEEYLKENYIKNFKNEYKLKTIKYCRLSYEKTGDISSAKILERLYLSNYVNFHKDFLYFLYWAVKAGDTEVIDTFLKNDSKIFATLEHTDALLDYLTKDMKNLLDEEVIHRFEVVKFMLQEYIKNLKGIKNSWLFFTNKEYILEYFRELEKAFDQLIKDMRKNSYIIKEVRENFSQFKSSASKSSRARTYLKIIENLKALIRINIDDFYIFLGRKESLSKEISTAMNIQEQDKVILDELSPIIKRFIEEKNRYLQKYNKIFKEVR</sequence>
<name>A0A285N2C3_9AQUI</name>
<dbReference type="RefSeq" id="WP_096999614.1">
    <property type="nucleotide sequence ID" value="NZ_OBEI01000001.1"/>
</dbReference>
<dbReference type="AlphaFoldDB" id="A0A285N2C3"/>
<reference evidence="2" key="1">
    <citation type="submission" date="2017-09" db="EMBL/GenBank/DDBJ databases">
        <authorList>
            <person name="Varghese N."/>
            <person name="Submissions S."/>
        </authorList>
    </citation>
    <scope>NUCLEOTIDE SEQUENCE [LARGE SCALE GENOMIC DNA]</scope>
    <source>
        <strain evidence="2">DSM 15103</strain>
    </source>
</reference>
<proteinExistence type="predicted"/>
<dbReference type="OrthoDB" id="11712at2"/>
<evidence type="ECO:0000313" key="2">
    <source>
        <dbReference type="Proteomes" id="UP000219036"/>
    </source>
</evidence>
<organism evidence="1 2">
    <name type="scientific">Persephonella hydrogeniphila</name>
    <dbReference type="NCBI Taxonomy" id="198703"/>
    <lineage>
        <taxon>Bacteria</taxon>
        <taxon>Pseudomonadati</taxon>
        <taxon>Aquificota</taxon>
        <taxon>Aquificia</taxon>
        <taxon>Aquificales</taxon>
        <taxon>Hydrogenothermaceae</taxon>
        <taxon>Persephonella</taxon>
    </lineage>
</organism>
<gene>
    <name evidence="1" type="ORF">SAMN06265182_0427</name>
</gene>
<dbReference type="PROSITE" id="PS51257">
    <property type="entry name" value="PROKAR_LIPOPROTEIN"/>
    <property type="match status" value="1"/>
</dbReference>